<keyword evidence="5" id="KW-0812">Transmembrane</keyword>
<feature type="compositionally biased region" description="Basic and acidic residues" evidence="6">
    <location>
        <begin position="72"/>
        <end position="93"/>
    </location>
</feature>
<keyword evidence="5" id="KW-0472">Membrane</keyword>
<dbReference type="EMBL" id="JASCZI010090709">
    <property type="protein sequence ID" value="MED6145380.1"/>
    <property type="molecule type" value="Genomic_DNA"/>
</dbReference>
<dbReference type="SUPFAM" id="SSF53448">
    <property type="entry name" value="Nucleotide-diphospho-sugar transferases"/>
    <property type="match status" value="1"/>
</dbReference>
<name>A0ABU6T9I6_9FABA</name>
<dbReference type="PANTHER" id="PTHR32116">
    <property type="entry name" value="GALACTURONOSYLTRANSFERASE 4-RELATED"/>
    <property type="match status" value="1"/>
</dbReference>
<keyword evidence="8" id="KW-1185">Reference proteome</keyword>
<sequence length="568" mass="64840">MKSGGGGGAMGAVPSYSVPAKRRWRGFVIAVLGLVILSMLVPLVFLLGLHNGFHSSGYIYEQRGSPSSKGLESFDRHDSSRNRNRTEGDQSKHVEELITKFEPTLPKDVLKNYPREEKNGTIKMVSSDDKHKGFNVPPPIVVRHSPPTSSNAIAGHMNQVTHVKTTPADESGKSCELTFGSYCLWQQEHKEVMKDAMIKKLKDQLFVARAYYPSIAKLPAQDKLSREMKQNIQDLEHVLSESTTDADLPPLIESKSQKMEITIKRDDKEKFMDSSLHHYVIFSTNVLAASIVINSTTAHSKESWKQVFHVVTDGQNYYAMKLWFLRNKYKDAAIEVVNFEHLDFDNQNGDPLQLSMPEEFRVSFRTADNQIRIEYFSIFSHSHYLLPDIFSKLKKVMVLDDDVVIQHDLSSLWNQDMGEKVNGAVQFCSVRLGQLKSYLGQKDYNKDSCAWMSGLNIIDLEKWRELDLTQTYKRLIKELSAQEESTNSIAWRASLLTFDNEIYPLKDWVLSGLGHDYAIDTNSIKTAPVLHYNGKMKPWLDLGIPNYKSYWKMYINKENQFLSECNVS</sequence>
<evidence type="ECO:0000313" key="8">
    <source>
        <dbReference type="Proteomes" id="UP001341840"/>
    </source>
</evidence>
<dbReference type="InterPro" id="IPR029993">
    <property type="entry name" value="GAUT"/>
</dbReference>
<dbReference type="CDD" id="cd06429">
    <property type="entry name" value="GT8_like_1"/>
    <property type="match status" value="1"/>
</dbReference>
<dbReference type="Proteomes" id="UP001341840">
    <property type="component" value="Unassembled WGS sequence"/>
</dbReference>
<dbReference type="PANTHER" id="PTHR32116:SF12">
    <property type="entry name" value="GALACTURONOSYLTRANSFERASE 7-RELATED"/>
    <property type="match status" value="1"/>
</dbReference>
<dbReference type="Pfam" id="PF01501">
    <property type="entry name" value="Glyco_transf_8"/>
    <property type="match status" value="1"/>
</dbReference>
<protein>
    <recommendedName>
        <fullName evidence="5">Hexosyltransferase</fullName>
        <ecNumber evidence="5">2.4.1.-</ecNumber>
    </recommendedName>
</protein>
<reference evidence="7 8" key="1">
    <citation type="journal article" date="2023" name="Plants (Basel)">
        <title>Bridging the Gap: Combining Genomics and Transcriptomics Approaches to Understand Stylosanthes scabra, an Orphan Legume from the Brazilian Caatinga.</title>
        <authorList>
            <person name="Ferreira-Neto J.R.C."/>
            <person name="da Silva M.D."/>
            <person name="Binneck E."/>
            <person name="de Melo N.F."/>
            <person name="da Silva R.H."/>
            <person name="de Melo A.L.T.M."/>
            <person name="Pandolfi V."/>
            <person name="Bustamante F.O."/>
            <person name="Brasileiro-Vidal A.C."/>
            <person name="Benko-Iseppon A.M."/>
        </authorList>
    </citation>
    <scope>NUCLEOTIDE SEQUENCE [LARGE SCALE GENOMIC DNA]</scope>
    <source>
        <tissue evidence="7">Leaves</tissue>
    </source>
</reference>
<dbReference type="InterPro" id="IPR002495">
    <property type="entry name" value="Glyco_trans_8"/>
</dbReference>
<evidence type="ECO:0000256" key="6">
    <source>
        <dbReference type="SAM" id="MobiDB-lite"/>
    </source>
</evidence>
<proteinExistence type="inferred from homology"/>
<evidence type="ECO:0000256" key="2">
    <source>
        <dbReference type="ARBA" id="ARBA00006351"/>
    </source>
</evidence>
<evidence type="ECO:0000256" key="4">
    <source>
        <dbReference type="ARBA" id="ARBA00022679"/>
    </source>
</evidence>
<accession>A0ABU6T9I6</accession>
<evidence type="ECO:0000313" key="7">
    <source>
        <dbReference type="EMBL" id="MED6145380.1"/>
    </source>
</evidence>
<dbReference type="EC" id="2.4.1.-" evidence="5"/>
<dbReference type="InterPro" id="IPR029044">
    <property type="entry name" value="Nucleotide-diphossugar_trans"/>
</dbReference>
<evidence type="ECO:0000256" key="3">
    <source>
        <dbReference type="ARBA" id="ARBA00022676"/>
    </source>
</evidence>
<keyword evidence="5" id="KW-1133">Transmembrane helix</keyword>
<comment type="pathway">
    <text evidence="1 5">Glycan metabolism; pectin biosynthesis.</text>
</comment>
<dbReference type="Gene3D" id="3.90.550.10">
    <property type="entry name" value="Spore Coat Polysaccharide Biosynthesis Protein SpsA, Chain A"/>
    <property type="match status" value="1"/>
</dbReference>
<gene>
    <name evidence="7" type="ORF">PIB30_024583</name>
</gene>
<keyword evidence="4" id="KW-0808">Transferase</keyword>
<comment type="caution">
    <text evidence="7">The sequence shown here is derived from an EMBL/GenBank/DDBJ whole genome shotgun (WGS) entry which is preliminary data.</text>
</comment>
<dbReference type="Pfam" id="PF25557">
    <property type="entry name" value="GAUT_1"/>
    <property type="match status" value="1"/>
</dbReference>
<comment type="similarity">
    <text evidence="2 5">Belongs to the glycosyltransferase 8 family.</text>
</comment>
<keyword evidence="5" id="KW-0961">Cell wall biogenesis/degradation</keyword>
<keyword evidence="3 5" id="KW-0328">Glycosyltransferase</keyword>
<comment type="subcellular location">
    <subcellularLocation>
        <location evidence="5">Golgi apparatus membrane</location>
        <topology evidence="5">Single-pass type II membrane protein</topology>
    </subcellularLocation>
</comment>
<feature type="region of interest" description="Disordered" evidence="6">
    <location>
        <begin position="64"/>
        <end position="93"/>
    </location>
</feature>
<organism evidence="7 8">
    <name type="scientific">Stylosanthes scabra</name>
    <dbReference type="NCBI Taxonomy" id="79078"/>
    <lineage>
        <taxon>Eukaryota</taxon>
        <taxon>Viridiplantae</taxon>
        <taxon>Streptophyta</taxon>
        <taxon>Embryophyta</taxon>
        <taxon>Tracheophyta</taxon>
        <taxon>Spermatophyta</taxon>
        <taxon>Magnoliopsida</taxon>
        <taxon>eudicotyledons</taxon>
        <taxon>Gunneridae</taxon>
        <taxon>Pentapetalae</taxon>
        <taxon>rosids</taxon>
        <taxon>fabids</taxon>
        <taxon>Fabales</taxon>
        <taxon>Fabaceae</taxon>
        <taxon>Papilionoideae</taxon>
        <taxon>50 kb inversion clade</taxon>
        <taxon>dalbergioids sensu lato</taxon>
        <taxon>Dalbergieae</taxon>
        <taxon>Pterocarpus clade</taxon>
        <taxon>Stylosanthes</taxon>
    </lineage>
</organism>
<keyword evidence="5" id="KW-0333">Golgi apparatus</keyword>
<evidence type="ECO:0000256" key="1">
    <source>
        <dbReference type="ARBA" id="ARBA00004877"/>
    </source>
</evidence>
<feature type="transmembrane region" description="Helical" evidence="5">
    <location>
        <begin position="27"/>
        <end position="49"/>
    </location>
</feature>
<evidence type="ECO:0000256" key="5">
    <source>
        <dbReference type="RuleBase" id="RU362027"/>
    </source>
</evidence>